<dbReference type="InterPro" id="IPR036206">
    <property type="entry name" value="ThiamineP_synth_sf"/>
</dbReference>
<dbReference type="Proteomes" id="UP000175669">
    <property type="component" value="Unassembled WGS sequence"/>
</dbReference>
<dbReference type="Pfam" id="PF02581">
    <property type="entry name" value="TMP-TENI"/>
    <property type="match status" value="1"/>
</dbReference>
<dbReference type="STRING" id="1524254.PHACT_12160"/>
<dbReference type="InterPro" id="IPR034291">
    <property type="entry name" value="TMP_synthase"/>
</dbReference>
<evidence type="ECO:0000256" key="10">
    <source>
        <dbReference type="HAMAP-Rule" id="MF_00097"/>
    </source>
</evidence>
<reference evidence="15" key="1">
    <citation type="submission" date="2016-07" db="EMBL/GenBank/DDBJ databases">
        <authorList>
            <person name="Florea S."/>
            <person name="Webb J.S."/>
            <person name="Jaromczyk J."/>
            <person name="Schardl C.L."/>
        </authorList>
    </citation>
    <scope>NUCLEOTIDE SEQUENCE [LARGE SCALE GENOMIC DNA]</scope>
    <source>
        <strain evidence="15">KCTC 42131</strain>
    </source>
</reference>
<protein>
    <recommendedName>
        <fullName evidence="10">Thiamine-phosphate synthase</fullName>
        <shortName evidence="10">TP synthase</shortName>
        <shortName evidence="10">TPS</shortName>
        <ecNumber evidence="10">2.5.1.3</ecNumber>
    </recommendedName>
    <alternativeName>
        <fullName evidence="10">Thiamine-phosphate pyrophosphorylase</fullName>
        <shortName evidence="10">TMP pyrophosphorylase</shortName>
        <shortName evidence="10">TMP-PPase</shortName>
    </alternativeName>
</protein>
<dbReference type="Gene3D" id="3.20.20.70">
    <property type="entry name" value="Aldolase class I"/>
    <property type="match status" value="1"/>
</dbReference>
<feature type="binding site" evidence="10">
    <location>
        <position position="167"/>
    </location>
    <ligand>
        <name>2-[(2R,5Z)-2-carboxy-4-methylthiazol-5(2H)-ylidene]ethyl phosphate</name>
        <dbReference type="ChEBI" id="CHEBI:62899"/>
    </ligand>
</feature>
<evidence type="ECO:0000259" key="13">
    <source>
        <dbReference type="Pfam" id="PF02581"/>
    </source>
</evidence>
<dbReference type="HAMAP" id="MF_00097">
    <property type="entry name" value="TMP_synthase"/>
    <property type="match status" value="1"/>
</dbReference>
<dbReference type="FunFam" id="3.20.20.70:FF:000096">
    <property type="entry name" value="Thiamine-phosphate synthase"/>
    <property type="match status" value="1"/>
</dbReference>
<comment type="catalytic activity">
    <reaction evidence="9 10 11">
        <text>2-[(2R,5Z)-2-carboxy-4-methylthiazol-5(2H)-ylidene]ethyl phosphate + 4-amino-2-methyl-5-(diphosphooxymethyl)pyrimidine + 2 H(+) = thiamine phosphate + CO2 + diphosphate</text>
        <dbReference type="Rhea" id="RHEA:47844"/>
        <dbReference type="ChEBI" id="CHEBI:15378"/>
        <dbReference type="ChEBI" id="CHEBI:16526"/>
        <dbReference type="ChEBI" id="CHEBI:33019"/>
        <dbReference type="ChEBI" id="CHEBI:37575"/>
        <dbReference type="ChEBI" id="CHEBI:57841"/>
        <dbReference type="ChEBI" id="CHEBI:62899"/>
        <dbReference type="EC" id="2.5.1.3"/>
    </reaction>
</comment>
<comment type="catalytic activity">
    <reaction evidence="8 10 11">
        <text>2-(2-carboxy-4-methylthiazol-5-yl)ethyl phosphate + 4-amino-2-methyl-5-(diphosphooxymethyl)pyrimidine + 2 H(+) = thiamine phosphate + CO2 + diphosphate</text>
        <dbReference type="Rhea" id="RHEA:47848"/>
        <dbReference type="ChEBI" id="CHEBI:15378"/>
        <dbReference type="ChEBI" id="CHEBI:16526"/>
        <dbReference type="ChEBI" id="CHEBI:33019"/>
        <dbReference type="ChEBI" id="CHEBI:37575"/>
        <dbReference type="ChEBI" id="CHEBI:57841"/>
        <dbReference type="ChEBI" id="CHEBI:62890"/>
        <dbReference type="EC" id="2.5.1.3"/>
    </reaction>
</comment>
<dbReference type="UniPathway" id="UPA00060">
    <property type="reaction ID" value="UER00141"/>
</dbReference>
<evidence type="ECO:0000256" key="4">
    <source>
        <dbReference type="ARBA" id="ARBA00022723"/>
    </source>
</evidence>
<comment type="similarity">
    <text evidence="10 11">Belongs to the thiamine-phosphate synthase family.</text>
</comment>
<keyword evidence="15" id="KW-1185">Reference proteome</keyword>
<dbReference type="SUPFAM" id="SSF51391">
    <property type="entry name" value="Thiamin phosphate synthase"/>
    <property type="match status" value="1"/>
</dbReference>
<evidence type="ECO:0000256" key="1">
    <source>
        <dbReference type="ARBA" id="ARBA00003814"/>
    </source>
</evidence>
<evidence type="ECO:0000256" key="3">
    <source>
        <dbReference type="ARBA" id="ARBA00022679"/>
    </source>
</evidence>
<dbReference type="RefSeq" id="WP_070118013.1">
    <property type="nucleotide sequence ID" value="NZ_MASR01000001.1"/>
</dbReference>
<dbReference type="GO" id="GO:0000287">
    <property type="term" value="F:magnesium ion binding"/>
    <property type="evidence" value="ECO:0007669"/>
    <property type="project" value="UniProtKB-UniRule"/>
</dbReference>
<keyword evidence="3 10" id="KW-0808">Transferase</keyword>
<feature type="domain" description="Thiamine phosphate synthase/TenI" evidence="13">
    <location>
        <begin position="9"/>
        <end position="189"/>
    </location>
</feature>
<dbReference type="EC" id="2.5.1.3" evidence="10"/>
<feature type="binding site" evidence="10">
    <location>
        <position position="72"/>
    </location>
    <ligand>
        <name>Mg(2+)</name>
        <dbReference type="ChEBI" id="CHEBI:18420"/>
    </ligand>
</feature>
<comment type="caution">
    <text evidence="14">The sequence shown here is derived from an EMBL/GenBank/DDBJ whole genome shotgun (WGS) entry which is preliminary data.</text>
</comment>
<evidence type="ECO:0000313" key="14">
    <source>
        <dbReference type="EMBL" id="OFE13795.1"/>
    </source>
</evidence>
<dbReference type="PANTHER" id="PTHR20857">
    <property type="entry name" value="THIAMINE-PHOSPHATE PYROPHOSPHORYLASE"/>
    <property type="match status" value="1"/>
</dbReference>
<feature type="binding site" evidence="10">
    <location>
        <position position="71"/>
    </location>
    <ligand>
        <name>4-amino-2-methyl-5-(diphosphooxymethyl)pyrimidine</name>
        <dbReference type="ChEBI" id="CHEBI:57841"/>
    </ligand>
</feature>
<dbReference type="GO" id="GO:0009229">
    <property type="term" value="P:thiamine diphosphate biosynthetic process"/>
    <property type="evidence" value="ECO:0007669"/>
    <property type="project" value="UniProtKB-UniRule"/>
</dbReference>
<dbReference type="CDD" id="cd00564">
    <property type="entry name" value="TMP_TenI"/>
    <property type="match status" value="1"/>
</dbReference>
<name>A0A1E8CND0_9GAMM</name>
<comment type="catalytic activity">
    <reaction evidence="7 10 11">
        <text>4-methyl-5-(2-phosphooxyethyl)-thiazole + 4-amino-2-methyl-5-(diphosphooxymethyl)pyrimidine + H(+) = thiamine phosphate + diphosphate</text>
        <dbReference type="Rhea" id="RHEA:22328"/>
        <dbReference type="ChEBI" id="CHEBI:15378"/>
        <dbReference type="ChEBI" id="CHEBI:33019"/>
        <dbReference type="ChEBI" id="CHEBI:37575"/>
        <dbReference type="ChEBI" id="CHEBI:57841"/>
        <dbReference type="ChEBI" id="CHEBI:58296"/>
        <dbReference type="EC" id="2.5.1.3"/>
    </reaction>
</comment>
<evidence type="ECO:0000256" key="11">
    <source>
        <dbReference type="RuleBase" id="RU003826"/>
    </source>
</evidence>
<evidence type="ECO:0000256" key="12">
    <source>
        <dbReference type="RuleBase" id="RU004253"/>
    </source>
</evidence>
<comment type="pathway">
    <text evidence="2 10 12">Cofactor biosynthesis; thiamine diphosphate biosynthesis; thiamine phosphate from 4-amino-2-methyl-5-diphosphomethylpyrimidine and 4-methyl-5-(2-phosphoethyl)-thiazole: step 1/1.</text>
</comment>
<gene>
    <name evidence="10" type="primary">thiE</name>
    <name evidence="14" type="ORF">PHACT_12160</name>
</gene>
<evidence type="ECO:0000256" key="5">
    <source>
        <dbReference type="ARBA" id="ARBA00022842"/>
    </source>
</evidence>
<feature type="binding site" evidence="10">
    <location>
        <begin position="137"/>
        <end position="139"/>
    </location>
    <ligand>
        <name>2-[(2R,5Z)-2-carboxy-4-methylthiazol-5(2H)-ylidene]ethyl phosphate</name>
        <dbReference type="ChEBI" id="CHEBI:62899"/>
    </ligand>
</feature>
<feature type="binding site" evidence="10">
    <location>
        <position position="140"/>
    </location>
    <ligand>
        <name>4-amino-2-methyl-5-(diphosphooxymethyl)pyrimidine</name>
        <dbReference type="ChEBI" id="CHEBI:57841"/>
    </ligand>
</feature>
<evidence type="ECO:0000313" key="15">
    <source>
        <dbReference type="Proteomes" id="UP000175669"/>
    </source>
</evidence>
<evidence type="ECO:0000256" key="6">
    <source>
        <dbReference type="ARBA" id="ARBA00022977"/>
    </source>
</evidence>
<dbReference type="GO" id="GO:0004789">
    <property type="term" value="F:thiamine-phosphate diphosphorylase activity"/>
    <property type="evidence" value="ECO:0007669"/>
    <property type="project" value="UniProtKB-UniRule"/>
</dbReference>
<feature type="binding site" evidence="10">
    <location>
        <begin position="39"/>
        <end position="43"/>
    </location>
    <ligand>
        <name>4-amino-2-methyl-5-(diphosphooxymethyl)pyrimidine</name>
        <dbReference type="ChEBI" id="CHEBI:57841"/>
    </ligand>
</feature>
<comment type="caution">
    <text evidence="10">Lacks conserved residue(s) required for the propagation of feature annotation.</text>
</comment>
<evidence type="ECO:0000256" key="9">
    <source>
        <dbReference type="ARBA" id="ARBA00047883"/>
    </source>
</evidence>
<sequence>MSVFPASGVYAITDEHLLADTALESAVKQALDGGIRVLQYRRKSGEFRHRVAQAAALKALCQHYQASLIINDDIDLCQAVEADGVHLGQSDTDLAEARYRLGPSAVIGVSCHDNPALVAAAEKSGASYIALGRFFPSLTKPDAPLASIKNLRLIRQQTQLPIVAIGGITVENGGDLLTAGADMLAVINHLFAAPDIRARARELNNLF</sequence>
<keyword evidence="5 10" id="KW-0460">Magnesium</keyword>
<comment type="function">
    <text evidence="1 10">Condenses 4-methyl-5-(beta-hydroxyethyl)thiazole monophosphate (THZ-P) and 2-methyl-4-amino-5-hydroxymethyl pyrimidine pyrophosphate (HMP-PP) to form thiamine monophosphate (TMP).</text>
</comment>
<dbReference type="InterPro" id="IPR013785">
    <property type="entry name" value="Aldolase_TIM"/>
</dbReference>
<evidence type="ECO:0000256" key="2">
    <source>
        <dbReference type="ARBA" id="ARBA00005165"/>
    </source>
</evidence>
<dbReference type="PANTHER" id="PTHR20857:SF15">
    <property type="entry name" value="THIAMINE-PHOSPHATE SYNTHASE"/>
    <property type="match status" value="1"/>
</dbReference>
<comment type="cofactor">
    <cofactor evidence="10">
        <name>Mg(2+)</name>
        <dbReference type="ChEBI" id="CHEBI:18420"/>
    </cofactor>
    <text evidence="10">Binds 1 Mg(2+) ion per subunit.</text>
</comment>
<accession>A0A1E8CND0</accession>
<organism evidence="14 15">
    <name type="scientific">Pseudohongiella acticola</name>
    <dbReference type="NCBI Taxonomy" id="1524254"/>
    <lineage>
        <taxon>Bacteria</taxon>
        <taxon>Pseudomonadati</taxon>
        <taxon>Pseudomonadota</taxon>
        <taxon>Gammaproteobacteria</taxon>
        <taxon>Pseudomonadales</taxon>
        <taxon>Pseudohongiellaceae</taxon>
        <taxon>Pseudohongiella</taxon>
    </lineage>
</organism>
<dbReference type="AlphaFoldDB" id="A0A1E8CND0"/>
<feature type="binding site" evidence="10">
    <location>
        <position position="110"/>
    </location>
    <ligand>
        <name>4-amino-2-methyl-5-(diphosphooxymethyl)pyrimidine</name>
        <dbReference type="ChEBI" id="CHEBI:57841"/>
    </ligand>
</feature>
<dbReference type="NCBIfam" id="TIGR00693">
    <property type="entry name" value="thiE"/>
    <property type="match status" value="1"/>
</dbReference>
<dbReference type="GO" id="GO:0005737">
    <property type="term" value="C:cytoplasm"/>
    <property type="evidence" value="ECO:0007669"/>
    <property type="project" value="TreeGrafter"/>
</dbReference>
<keyword evidence="4 10" id="KW-0479">Metal-binding</keyword>
<dbReference type="GO" id="GO:0009228">
    <property type="term" value="P:thiamine biosynthetic process"/>
    <property type="evidence" value="ECO:0007669"/>
    <property type="project" value="UniProtKB-KW"/>
</dbReference>
<dbReference type="OrthoDB" id="9789949at2"/>
<evidence type="ECO:0000256" key="8">
    <source>
        <dbReference type="ARBA" id="ARBA00047851"/>
    </source>
</evidence>
<dbReference type="InterPro" id="IPR022998">
    <property type="entry name" value="ThiamineP_synth_TenI"/>
</dbReference>
<keyword evidence="6 10" id="KW-0784">Thiamine biosynthesis</keyword>
<dbReference type="EMBL" id="MASR01000001">
    <property type="protein sequence ID" value="OFE13795.1"/>
    <property type="molecule type" value="Genomic_DNA"/>
</dbReference>
<feature type="binding site" evidence="10">
    <location>
        <position position="91"/>
    </location>
    <ligand>
        <name>Mg(2+)</name>
        <dbReference type="ChEBI" id="CHEBI:18420"/>
    </ligand>
</feature>
<evidence type="ECO:0000256" key="7">
    <source>
        <dbReference type="ARBA" id="ARBA00047334"/>
    </source>
</evidence>
<proteinExistence type="inferred from homology"/>